<evidence type="ECO:0000256" key="1">
    <source>
        <dbReference type="SAM" id="MobiDB-lite"/>
    </source>
</evidence>
<name>A0A2V0P658_9CHLO</name>
<dbReference type="InterPro" id="IPR038718">
    <property type="entry name" value="SNF2-like_sf"/>
</dbReference>
<dbReference type="Gene3D" id="3.40.50.300">
    <property type="entry name" value="P-loop containing nucleotide triphosphate hydrolases"/>
    <property type="match status" value="1"/>
</dbReference>
<feature type="region of interest" description="Disordered" evidence="1">
    <location>
        <begin position="1"/>
        <end position="94"/>
    </location>
</feature>
<dbReference type="SUPFAM" id="SSF52540">
    <property type="entry name" value="P-loop containing nucleoside triphosphate hydrolases"/>
    <property type="match status" value="3"/>
</dbReference>
<feature type="compositionally biased region" description="Acidic residues" evidence="1">
    <location>
        <begin position="8"/>
        <end position="47"/>
    </location>
</feature>
<comment type="caution">
    <text evidence="3">The sequence shown here is derived from an EMBL/GenBank/DDBJ whole genome shotgun (WGS) entry which is preliminary data.</text>
</comment>
<feature type="compositionally biased region" description="Gly residues" evidence="1">
    <location>
        <begin position="146"/>
        <end position="164"/>
    </location>
</feature>
<dbReference type="InParanoid" id="A0A2V0P658"/>
<accession>A0A2V0P658</accession>
<dbReference type="STRING" id="307507.A0A2V0P658"/>
<reference evidence="3 4" key="1">
    <citation type="journal article" date="2018" name="Sci. Rep.">
        <title>Raphidocelis subcapitata (=Pseudokirchneriella subcapitata) provides an insight into genome evolution and environmental adaptations in the Sphaeropleales.</title>
        <authorList>
            <person name="Suzuki S."/>
            <person name="Yamaguchi H."/>
            <person name="Nakajima N."/>
            <person name="Kawachi M."/>
        </authorList>
    </citation>
    <scope>NUCLEOTIDE SEQUENCE [LARGE SCALE GENOMIC DNA]</scope>
    <source>
        <strain evidence="3 4">NIES-35</strain>
    </source>
</reference>
<evidence type="ECO:0000259" key="2">
    <source>
        <dbReference type="PROSITE" id="PS51192"/>
    </source>
</evidence>
<dbReference type="OrthoDB" id="5857104at2759"/>
<dbReference type="EMBL" id="BDRX01000051">
    <property type="protein sequence ID" value="GBF94412.1"/>
    <property type="molecule type" value="Genomic_DNA"/>
</dbReference>
<feature type="compositionally biased region" description="Basic residues" evidence="1">
    <location>
        <begin position="118"/>
        <end position="127"/>
    </location>
</feature>
<dbReference type="PANTHER" id="PTHR10799">
    <property type="entry name" value="SNF2/RAD54 HELICASE FAMILY"/>
    <property type="match status" value="1"/>
</dbReference>
<dbReference type="Pfam" id="PF00176">
    <property type="entry name" value="SNF2-rel_dom"/>
    <property type="match status" value="2"/>
</dbReference>
<feature type="compositionally biased region" description="Gly residues" evidence="1">
    <location>
        <begin position="179"/>
        <end position="189"/>
    </location>
</feature>
<feature type="region of interest" description="Disordered" evidence="1">
    <location>
        <begin position="106"/>
        <end position="228"/>
    </location>
</feature>
<sequence>MSSRRDTPDEDYVDDDDEIINQDAMDEDEELTPGPDAEEHDDEDEVPDEKREIARQERERLRLQEQQKKAALERLRDEENRSASKGEASREQNRLQFLLRQAEIFQHFAPTTLDKAKKQSKGKRGRHAHDEDDEDRELLQDEEGDGGAGGHRWARGGGGGGGAAARGRGRGRGGRRARGGGGGGGGSGGSEEPEFGEDDPFGPRVTSDASKATNEAALGASRPGAGAPGLAAARRRRCRAAAAAAVRAGRGVLLEVQPSIITGTTLRDYQLQGLNWLIHLYDNGINGILADEMGLGKTLQTISLLAYLNEYRGIKGPHLVLVPKSTLGNWINEFRRFVPTIRVVVRMVRTNYRLLITGTPLQNNLHELWALLNFLLPEIFASAEKFEEWFGMGDGSKEKEAEVVQQLHKVLRPFLLRRVKSDVERGLPPKKETILKIGMSDMQRKWYAALLQKDVEALNGGADRSRLLNVVMQLRKCCNHPYLFQGAEPGPPFITGEHLVENSGKLFDIIWGLAAHWEAAAPGRFHTLLYEDLVANPEAAASEALRACRLGLEFEPQMLKFHESDPTRGRGVHTASQTQVRRPLYNSSVARWRRYEAELAPLRARLGRIVDDYEARLAAVEARRRAEAGGCSGAGGPPLARHDEL</sequence>
<evidence type="ECO:0000313" key="4">
    <source>
        <dbReference type="Proteomes" id="UP000247498"/>
    </source>
</evidence>
<feature type="domain" description="Helicase ATP-binding" evidence="2">
    <location>
        <begin position="278"/>
        <end position="357"/>
    </location>
</feature>
<dbReference type="InterPro" id="IPR027417">
    <property type="entry name" value="P-loop_NTPase"/>
</dbReference>
<feature type="compositionally biased region" description="Low complexity" evidence="1">
    <location>
        <begin position="216"/>
        <end position="228"/>
    </location>
</feature>
<feature type="compositionally biased region" description="Basic and acidic residues" evidence="1">
    <location>
        <begin position="48"/>
        <end position="93"/>
    </location>
</feature>
<dbReference type="InterPro" id="IPR014001">
    <property type="entry name" value="Helicase_ATP-bd"/>
</dbReference>
<feature type="compositionally biased region" description="Basic residues" evidence="1">
    <location>
        <begin position="167"/>
        <end position="178"/>
    </location>
</feature>
<dbReference type="PROSITE" id="PS51192">
    <property type="entry name" value="HELICASE_ATP_BIND_1"/>
    <property type="match status" value="1"/>
</dbReference>
<gene>
    <name evidence="3" type="ORF">Rsub_07226</name>
</gene>
<dbReference type="Proteomes" id="UP000247498">
    <property type="component" value="Unassembled WGS sequence"/>
</dbReference>
<dbReference type="GO" id="GO:0005524">
    <property type="term" value="F:ATP binding"/>
    <property type="evidence" value="ECO:0007669"/>
    <property type="project" value="InterPro"/>
</dbReference>
<protein>
    <submittedName>
        <fullName evidence="3">Chromatin-remodeling complex ATPase chain</fullName>
    </submittedName>
</protein>
<organism evidence="3 4">
    <name type="scientific">Raphidocelis subcapitata</name>
    <dbReference type="NCBI Taxonomy" id="307507"/>
    <lineage>
        <taxon>Eukaryota</taxon>
        <taxon>Viridiplantae</taxon>
        <taxon>Chlorophyta</taxon>
        <taxon>core chlorophytes</taxon>
        <taxon>Chlorophyceae</taxon>
        <taxon>CS clade</taxon>
        <taxon>Sphaeropleales</taxon>
        <taxon>Selenastraceae</taxon>
        <taxon>Raphidocelis</taxon>
    </lineage>
</organism>
<dbReference type="Gene3D" id="3.40.50.10810">
    <property type="entry name" value="Tandem AAA-ATPase domain"/>
    <property type="match status" value="2"/>
</dbReference>
<dbReference type="AlphaFoldDB" id="A0A2V0P658"/>
<dbReference type="InterPro" id="IPR000330">
    <property type="entry name" value="SNF2_N"/>
</dbReference>
<proteinExistence type="predicted"/>
<evidence type="ECO:0000313" key="3">
    <source>
        <dbReference type="EMBL" id="GBF94412.1"/>
    </source>
</evidence>
<dbReference type="SMART" id="SM00487">
    <property type="entry name" value="DEXDc"/>
    <property type="match status" value="1"/>
</dbReference>
<feature type="compositionally biased region" description="Acidic residues" evidence="1">
    <location>
        <begin position="191"/>
        <end position="200"/>
    </location>
</feature>
<feature type="region of interest" description="Disordered" evidence="1">
    <location>
        <begin position="626"/>
        <end position="645"/>
    </location>
</feature>
<keyword evidence="4" id="KW-1185">Reference proteome</keyword>
<feature type="compositionally biased region" description="Acidic residues" evidence="1">
    <location>
        <begin position="131"/>
        <end position="145"/>
    </location>
</feature>